<dbReference type="PANTHER" id="PTHR43525:SF1">
    <property type="entry name" value="PROTEIN MALY"/>
    <property type="match status" value="1"/>
</dbReference>
<dbReference type="InterPro" id="IPR051798">
    <property type="entry name" value="Class-II_PLP-Dep_Aminotrans"/>
</dbReference>
<sequence length="396" mass="45283">MGRCYDFNEYVDRKNSHAEKWNNMISAGAQKNDHSILSMSIADMEFKCCDEILEALKEPISNGVIGYDCPCEKFFSSFIKWEKEKNNWDIKKEWIVPVPGVVPGIANTILRNTKEGDAVIINTPVYPPFFNAIQLNNRVVVENPLVELADKYIIDFDDFEKKIIDNNVKLSVLCSPHNPVGRVWTKEELNKYGEICRKHNVLMVSDEIHGDLILKDYKHIPIASLNDDFLYNTVTLTAPSKTFNIAGLAQSVAIIPNEELRNKFIEGLVGYGIFHMASFAAVGFVAAYTYGKEWFEECISYIEDNIDFAIDFISKEIPKVKVKRPEASFLLWLDFRAFDIDHDELHQKLINEGKLLLNSGITYGENGRLFFRMNIACNRKMLTDGLNRLKKVVDSL</sequence>
<evidence type="ECO:0000256" key="1">
    <source>
        <dbReference type="ARBA" id="ARBA00001933"/>
    </source>
</evidence>
<dbReference type="Gene3D" id="3.40.640.10">
    <property type="entry name" value="Type I PLP-dependent aspartate aminotransferase-like (Major domain)"/>
    <property type="match status" value="1"/>
</dbReference>
<evidence type="ECO:0000256" key="3">
    <source>
        <dbReference type="ARBA" id="ARBA00022898"/>
    </source>
</evidence>
<dbReference type="OrthoDB" id="9802872at2"/>
<keyword evidence="8" id="KW-1185">Reference proteome</keyword>
<dbReference type="PANTHER" id="PTHR43525">
    <property type="entry name" value="PROTEIN MALY"/>
    <property type="match status" value="1"/>
</dbReference>
<keyword evidence="4 7" id="KW-0456">Lyase</keyword>
<dbReference type="EC" id="4.4.1.13" evidence="2"/>
<evidence type="ECO:0000256" key="5">
    <source>
        <dbReference type="ARBA" id="ARBA00037974"/>
    </source>
</evidence>
<dbReference type="GO" id="GO:0030170">
    <property type="term" value="F:pyridoxal phosphate binding"/>
    <property type="evidence" value="ECO:0007669"/>
    <property type="project" value="InterPro"/>
</dbReference>
<feature type="domain" description="Aminotransferase class I/classII large" evidence="6">
    <location>
        <begin position="75"/>
        <end position="389"/>
    </location>
</feature>
<dbReference type="SUPFAM" id="SSF53383">
    <property type="entry name" value="PLP-dependent transferases"/>
    <property type="match status" value="1"/>
</dbReference>
<evidence type="ECO:0000256" key="4">
    <source>
        <dbReference type="ARBA" id="ARBA00023239"/>
    </source>
</evidence>
<dbReference type="STRING" id="33033.NW74_04345"/>
<gene>
    <name evidence="7" type="ORF">NW74_04345</name>
</gene>
<name>A0A0B4S2F3_9FIRM</name>
<dbReference type="GO" id="GO:0047804">
    <property type="term" value="F:cysteine-S-conjugate beta-lyase activity"/>
    <property type="evidence" value="ECO:0007669"/>
    <property type="project" value="UniProtKB-EC"/>
</dbReference>
<dbReference type="AlphaFoldDB" id="A0A0B4S2F3"/>
<dbReference type="InterPro" id="IPR004839">
    <property type="entry name" value="Aminotransferase_I/II_large"/>
</dbReference>
<dbReference type="Pfam" id="PF00155">
    <property type="entry name" value="Aminotran_1_2"/>
    <property type="match status" value="1"/>
</dbReference>
<dbReference type="NCBIfam" id="TIGR04350">
    <property type="entry name" value="C_S_lyase_PatB"/>
    <property type="match status" value="1"/>
</dbReference>
<protein>
    <recommendedName>
        <fullName evidence="2">cysteine-S-conjugate beta-lyase</fullName>
        <ecNumber evidence="2">4.4.1.13</ecNumber>
    </recommendedName>
</protein>
<dbReference type="InterPro" id="IPR015424">
    <property type="entry name" value="PyrdxlP-dep_Trfase"/>
</dbReference>
<proteinExistence type="inferred from homology"/>
<evidence type="ECO:0000256" key="2">
    <source>
        <dbReference type="ARBA" id="ARBA00012224"/>
    </source>
</evidence>
<comment type="similarity">
    <text evidence="5">Belongs to the class-II pyridoxal-phosphate-dependent aminotransferase family. MalY/PatB cystathionine beta-lyase subfamily.</text>
</comment>
<dbReference type="InterPro" id="IPR027619">
    <property type="entry name" value="C-S_lyase_PatB-like"/>
</dbReference>
<dbReference type="CDD" id="cd00609">
    <property type="entry name" value="AAT_like"/>
    <property type="match status" value="1"/>
</dbReference>
<comment type="cofactor">
    <cofactor evidence="1">
        <name>pyridoxal 5'-phosphate</name>
        <dbReference type="ChEBI" id="CHEBI:597326"/>
    </cofactor>
</comment>
<dbReference type="EMBL" id="CP009761">
    <property type="protein sequence ID" value="AIZ36614.1"/>
    <property type="molecule type" value="Genomic_DNA"/>
</dbReference>
<accession>A0A0B4S2F3</accession>
<dbReference type="InterPro" id="IPR015422">
    <property type="entry name" value="PyrdxlP-dep_Trfase_small"/>
</dbReference>
<dbReference type="RefSeq" id="WP_041954028.1">
    <property type="nucleotide sequence ID" value="NZ_CP009761.1"/>
</dbReference>
<reference evidence="7 8" key="1">
    <citation type="submission" date="2014-10" db="EMBL/GenBank/DDBJ databases">
        <title>Complete genome sequence of Parvimonas micra KCOM 1535 (= ChDC B708).</title>
        <authorList>
            <person name="Kook J.-K."/>
            <person name="Park S.-N."/>
            <person name="Lim Y.K."/>
            <person name="Roh H."/>
        </authorList>
    </citation>
    <scope>NUCLEOTIDE SEQUENCE [LARGE SCALE GENOMIC DNA]</scope>
    <source>
        <strain evidence="8">KCOM 1535 / ChDC B708</strain>
    </source>
</reference>
<dbReference type="Gene3D" id="3.90.1150.10">
    <property type="entry name" value="Aspartate Aminotransferase, domain 1"/>
    <property type="match status" value="1"/>
</dbReference>
<dbReference type="InterPro" id="IPR015421">
    <property type="entry name" value="PyrdxlP-dep_Trfase_major"/>
</dbReference>
<evidence type="ECO:0000313" key="8">
    <source>
        <dbReference type="Proteomes" id="UP000031386"/>
    </source>
</evidence>
<dbReference type="KEGG" id="pmic:NW74_04345"/>
<evidence type="ECO:0000259" key="6">
    <source>
        <dbReference type="Pfam" id="PF00155"/>
    </source>
</evidence>
<keyword evidence="3" id="KW-0663">Pyridoxal phosphate</keyword>
<organism evidence="7 8">
    <name type="scientific">Parvimonas micra</name>
    <dbReference type="NCBI Taxonomy" id="33033"/>
    <lineage>
        <taxon>Bacteria</taxon>
        <taxon>Bacillati</taxon>
        <taxon>Bacillota</taxon>
        <taxon>Tissierellia</taxon>
        <taxon>Tissierellales</taxon>
        <taxon>Peptoniphilaceae</taxon>
        <taxon>Parvimonas</taxon>
    </lineage>
</organism>
<dbReference type="Proteomes" id="UP000031386">
    <property type="component" value="Chromosome"/>
</dbReference>
<evidence type="ECO:0000313" key="7">
    <source>
        <dbReference type="EMBL" id="AIZ36614.1"/>
    </source>
</evidence>